<evidence type="ECO:0000313" key="3">
    <source>
        <dbReference type="Proteomes" id="UP000000628"/>
    </source>
</evidence>
<organism evidence="2 3">
    <name type="scientific">Jonesia denitrificans (strain ATCC 14870 / DSM 20603 / BCRC 15368 / CIP 55.134 / JCM 11481 / NBRC 15587 / NCTC 10816 / Prevot 55134)</name>
    <name type="common">Listeria denitrificans</name>
    <dbReference type="NCBI Taxonomy" id="471856"/>
    <lineage>
        <taxon>Bacteria</taxon>
        <taxon>Bacillati</taxon>
        <taxon>Actinomycetota</taxon>
        <taxon>Actinomycetes</taxon>
        <taxon>Micrococcales</taxon>
        <taxon>Jonesiaceae</taxon>
        <taxon>Jonesia</taxon>
    </lineage>
</organism>
<proteinExistence type="predicted"/>
<gene>
    <name evidence="2" type="ordered locus">Jden_1675</name>
</gene>
<dbReference type="PROSITE" id="PS51480">
    <property type="entry name" value="DHAL"/>
    <property type="match status" value="1"/>
</dbReference>
<dbReference type="InterPro" id="IPR004007">
    <property type="entry name" value="DhaL_dom"/>
</dbReference>
<dbReference type="InterPro" id="IPR050270">
    <property type="entry name" value="DegV_domain_contain"/>
</dbReference>
<dbReference type="PANTHER" id="PTHR33434">
    <property type="entry name" value="DEGV DOMAIN-CONTAINING PROTEIN DR_1986-RELATED"/>
    <property type="match status" value="1"/>
</dbReference>
<dbReference type="Proteomes" id="UP000000628">
    <property type="component" value="Chromosome"/>
</dbReference>
<feature type="domain" description="DhaL" evidence="1">
    <location>
        <begin position="18"/>
        <end position="207"/>
    </location>
</feature>
<dbReference type="GO" id="GO:0006071">
    <property type="term" value="P:glycerol metabolic process"/>
    <property type="evidence" value="ECO:0007669"/>
    <property type="project" value="InterPro"/>
</dbReference>
<evidence type="ECO:0000313" key="2">
    <source>
        <dbReference type="EMBL" id="ACV09322.1"/>
    </source>
</evidence>
<dbReference type="EMBL" id="CP001706">
    <property type="protein sequence ID" value="ACV09322.1"/>
    <property type="molecule type" value="Genomic_DNA"/>
</dbReference>
<dbReference type="STRING" id="471856.Jden_1675"/>
<evidence type="ECO:0000259" key="1">
    <source>
        <dbReference type="PROSITE" id="PS51480"/>
    </source>
</evidence>
<dbReference type="SMART" id="SM01120">
    <property type="entry name" value="Dak2"/>
    <property type="match status" value="1"/>
</dbReference>
<dbReference type="SUPFAM" id="SSF101473">
    <property type="entry name" value="DhaL-like"/>
    <property type="match status" value="1"/>
</dbReference>
<dbReference type="GO" id="GO:0004371">
    <property type="term" value="F:glycerone kinase activity"/>
    <property type="evidence" value="ECO:0007669"/>
    <property type="project" value="InterPro"/>
</dbReference>
<dbReference type="eggNOG" id="COG1461">
    <property type="taxonomic scope" value="Bacteria"/>
</dbReference>
<dbReference type="Gene3D" id="1.25.40.340">
    <property type="match status" value="1"/>
</dbReference>
<dbReference type="PANTHER" id="PTHR33434:SF2">
    <property type="entry name" value="FATTY ACID-BINDING PROTEIN TM_1468"/>
    <property type="match status" value="1"/>
</dbReference>
<protein>
    <submittedName>
        <fullName evidence="2">Dak phosphatase</fullName>
    </submittedName>
</protein>
<reference evidence="2 3" key="1">
    <citation type="journal article" date="2009" name="Stand. Genomic Sci.">
        <title>Complete genome sequence of Jonesia denitrificans type strain (Prevot 55134).</title>
        <authorList>
            <person name="Pukall R."/>
            <person name="Gehrich-Schroter G."/>
            <person name="Lapidus A."/>
            <person name="Nolan M."/>
            <person name="Glavina Del Rio T."/>
            <person name="Lucas S."/>
            <person name="Chen F."/>
            <person name="Tice H."/>
            <person name="Pitluck S."/>
            <person name="Cheng J.F."/>
            <person name="Copeland A."/>
            <person name="Saunders E."/>
            <person name="Brettin T."/>
            <person name="Detter J.C."/>
            <person name="Bruce D."/>
            <person name="Goodwin L."/>
            <person name="Pati A."/>
            <person name="Ivanova N."/>
            <person name="Mavromatis K."/>
            <person name="Ovchinnikova G."/>
            <person name="Chen A."/>
            <person name="Palaniappan K."/>
            <person name="Land M."/>
            <person name="Hauser L."/>
            <person name="Chang Y.J."/>
            <person name="Jeffries C.D."/>
            <person name="Chain P."/>
            <person name="Goker M."/>
            <person name="Bristow J."/>
            <person name="Eisen J.A."/>
            <person name="Markowitz V."/>
            <person name="Hugenholtz P."/>
            <person name="Kyrpides N.C."/>
            <person name="Klenk H.P."/>
            <person name="Han C."/>
        </authorList>
    </citation>
    <scope>NUCLEOTIDE SEQUENCE [LARGE SCALE GENOMIC DNA]</scope>
    <source>
        <strain evidence="3">ATCC 14870 / DSM 20603 / BCRC 15368 / CIP 55.134 / JCM 11481 / NBRC 15587 / NCTC 10816 / Prevot 55134</strain>
    </source>
</reference>
<accession>C7QYT3</accession>
<dbReference type="InterPro" id="IPR048394">
    <property type="entry name" value="FakA-like_M"/>
</dbReference>
<keyword evidence="3" id="KW-1185">Reference proteome</keyword>
<dbReference type="AlphaFoldDB" id="C7QYT3"/>
<dbReference type="InterPro" id="IPR036117">
    <property type="entry name" value="DhaL_dom_sf"/>
</dbReference>
<dbReference type="Pfam" id="PF21645">
    <property type="entry name" value="FakA-like_M"/>
    <property type="match status" value="1"/>
</dbReference>
<dbReference type="HOGENOM" id="CLU_531870_0_0_11"/>
<sequence>MKGGEDAAVSDQWLLTPDHVHQWMNEAAQQLTQARDALNRANVFPVADADTGTNMAVTISHAARAAQAATRTQPHIEANALLSEVARAAMHSARGNSGAILAQWLNGFAHGHTQAGVPAACVEGADSAYRAVADPVDGTVLTVAHAVARAASTGDTTTDAATRIDNLAEVAYTSFLATNTQLDALADHGVRDAGACGFVLIIQALATTILGHHHTNGRPTPQDFLRVTPPAPDHPNRPHTTTDTTTAGYEVTALLTWNKPLSPTQRPGIERRLKDAGDSLVLGRGVSPNDSVPFHIHTDHPERVLNICADVADQVSHIALRSLTPPHTPDAPQPVVVLRTPVFARELARTGALVILTGTHHITTEELTALLDDTHTSNLHITNRATHPHTAAAFPHATPHPNDIALATHLTHHAWAIDPNDTPPTTHLTLTRDDNPITAITNALNTLTDAAPQPATNGTTTITMLTDTHYPAHHISALTHHLTTLHPTPPHLTVIPAHTAGTTADITLTRHH</sequence>
<dbReference type="Pfam" id="PF02734">
    <property type="entry name" value="Dak2"/>
    <property type="match status" value="1"/>
</dbReference>
<name>C7QYT3_JONDD</name>
<dbReference type="KEGG" id="jde:Jden_1675"/>